<dbReference type="PANTHER" id="PTHR21494:SF0">
    <property type="entry name" value="ACTIVATING SIGNAL COINTEGRATOR 1 COMPLEX SUBUNIT 2"/>
    <property type="match status" value="1"/>
</dbReference>
<feature type="region of interest" description="Disordered" evidence="1">
    <location>
        <begin position="543"/>
        <end position="646"/>
    </location>
</feature>
<dbReference type="AlphaFoldDB" id="A0AAD9Z8L9"/>
<evidence type="ECO:0000313" key="3">
    <source>
        <dbReference type="EMBL" id="KAK3173430.1"/>
    </source>
</evidence>
<evidence type="ECO:0000259" key="2">
    <source>
        <dbReference type="PROSITE" id="PS51140"/>
    </source>
</evidence>
<gene>
    <name evidence="3" type="ORF">OEA41_006759</name>
</gene>
<proteinExistence type="predicted"/>
<dbReference type="SMART" id="SM00546">
    <property type="entry name" value="CUE"/>
    <property type="match status" value="1"/>
</dbReference>
<keyword evidence="4" id="KW-1185">Reference proteome</keyword>
<feature type="region of interest" description="Disordered" evidence="1">
    <location>
        <begin position="368"/>
        <end position="387"/>
    </location>
</feature>
<feature type="compositionally biased region" description="Acidic residues" evidence="1">
    <location>
        <begin position="448"/>
        <end position="459"/>
    </location>
</feature>
<dbReference type="Pfam" id="PF02845">
    <property type="entry name" value="CUE"/>
    <property type="match status" value="1"/>
</dbReference>
<evidence type="ECO:0000256" key="1">
    <source>
        <dbReference type="SAM" id="MobiDB-lite"/>
    </source>
</evidence>
<dbReference type="GO" id="GO:0043130">
    <property type="term" value="F:ubiquitin binding"/>
    <property type="evidence" value="ECO:0007669"/>
    <property type="project" value="InterPro"/>
</dbReference>
<dbReference type="CDD" id="cd14364">
    <property type="entry name" value="CUE_ASCC2"/>
    <property type="match status" value="1"/>
</dbReference>
<dbReference type="Proteomes" id="UP001276659">
    <property type="component" value="Unassembled WGS sequence"/>
</dbReference>
<feature type="compositionally biased region" description="Basic residues" evidence="1">
    <location>
        <begin position="626"/>
        <end position="640"/>
    </location>
</feature>
<feature type="compositionally biased region" description="Basic residues" evidence="1">
    <location>
        <begin position="278"/>
        <end position="288"/>
    </location>
</feature>
<feature type="compositionally biased region" description="Gly residues" evidence="1">
    <location>
        <begin position="592"/>
        <end position="603"/>
    </location>
</feature>
<feature type="region of interest" description="Disordered" evidence="1">
    <location>
        <begin position="271"/>
        <end position="300"/>
    </location>
</feature>
<sequence length="646" mass="71024">MDLPPLAPFPPSSLRKGMMPEEWESCLDSWVFLIQRYLTLPAKVFAVKASKNPSIAHFLVCYVKDPPIAKDIKSLHLRQQCFLLAHRMLTAVKPIPSPLLEWDYLANLSLVYGKSTVLSRLLEDIWDQVLDGSPSLETHKRVLIKILEARSPGSELEWILTPNLALIRACHRYGQFLMVGSDLVDALSSAYERVEPSLKQKIVTVVYFSLMSLMGPDPKTSTLLDHLYGLKSSPIVKALVESTPFLQKMREQTSGQESGRAKSLIASLASYEKGPGGRPKRLVRRKLDKGKGRDNDQYGHGALGNVHVHKLSLVSQVQDLFPDLGSGFIIKLLDEYDDDTALVTDALLNDNLPAHLRELDRTKEITHTSTPQTHNLAPDLAPHSTPPLLPSRRNIYDDDDFDRLAVDASKLRLGKKENVTADKLLAAERSTGQKAAILSALAAFDSDDDERDDTYDVEDVGGTVDTTNDDNAADLRQEMHEEALFNAYNMTPDLFNRDAETRRGKARAALRSETGMTDEAIEGWAIMVARDPRWLRRLEAKFKMGGGGQRPPQRVLEGTAWRGDSGTEGTEDSDVGGAARGGRGGKGRGRGRGGGGGRGGAGVAGPSDDKGTQVARQRKDANKGSRANHNRRDQRAKKMARGGFPG</sequence>
<dbReference type="EMBL" id="JASNWA010000007">
    <property type="protein sequence ID" value="KAK3173430.1"/>
    <property type="molecule type" value="Genomic_DNA"/>
</dbReference>
<dbReference type="InterPro" id="IPR003892">
    <property type="entry name" value="CUE"/>
</dbReference>
<feature type="domain" description="CUE" evidence="2">
    <location>
        <begin position="309"/>
        <end position="352"/>
    </location>
</feature>
<dbReference type="InterPro" id="IPR041800">
    <property type="entry name" value="ASCC2_CUE"/>
</dbReference>
<dbReference type="PROSITE" id="PS51140">
    <property type="entry name" value="CUE"/>
    <property type="match status" value="1"/>
</dbReference>
<evidence type="ECO:0000313" key="4">
    <source>
        <dbReference type="Proteomes" id="UP001276659"/>
    </source>
</evidence>
<protein>
    <recommendedName>
        <fullName evidence="2">CUE domain-containing protein</fullName>
    </recommendedName>
</protein>
<feature type="region of interest" description="Disordered" evidence="1">
    <location>
        <begin position="448"/>
        <end position="470"/>
    </location>
</feature>
<name>A0AAD9Z8L9_9LECA</name>
<reference evidence="3" key="1">
    <citation type="submission" date="2022-11" db="EMBL/GenBank/DDBJ databases">
        <title>Chromosomal genome sequence assembly and mating type (MAT) locus characterization of the leprose asexual lichenized fungus Lepraria neglecta (Nyl.) Erichsen.</title>
        <authorList>
            <person name="Allen J.L."/>
            <person name="Pfeffer B."/>
        </authorList>
    </citation>
    <scope>NUCLEOTIDE SEQUENCE</scope>
    <source>
        <strain evidence="3">Allen 5258</strain>
    </source>
</reference>
<comment type="caution">
    <text evidence="3">The sequence shown here is derived from an EMBL/GenBank/DDBJ whole genome shotgun (WGS) entry which is preliminary data.</text>
</comment>
<dbReference type="InterPro" id="IPR052586">
    <property type="entry name" value="ASCC2"/>
</dbReference>
<dbReference type="InterPro" id="IPR009060">
    <property type="entry name" value="UBA-like_sf"/>
</dbReference>
<accession>A0AAD9Z8L9</accession>
<feature type="compositionally biased region" description="Basic and acidic residues" evidence="1">
    <location>
        <begin position="607"/>
        <end position="623"/>
    </location>
</feature>
<organism evidence="3 4">
    <name type="scientific">Lepraria neglecta</name>
    <dbReference type="NCBI Taxonomy" id="209136"/>
    <lineage>
        <taxon>Eukaryota</taxon>
        <taxon>Fungi</taxon>
        <taxon>Dikarya</taxon>
        <taxon>Ascomycota</taxon>
        <taxon>Pezizomycotina</taxon>
        <taxon>Lecanoromycetes</taxon>
        <taxon>OSLEUM clade</taxon>
        <taxon>Lecanoromycetidae</taxon>
        <taxon>Lecanorales</taxon>
        <taxon>Lecanorineae</taxon>
        <taxon>Stereocaulaceae</taxon>
        <taxon>Lepraria</taxon>
    </lineage>
</organism>
<dbReference type="Gene3D" id="1.10.8.10">
    <property type="entry name" value="DNA helicase RuvA subunit, C-terminal domain"/>
    <property type="match status" value="1"/>
</dbReference>
<dbReference type="SUPFAM" id="SSF46934">
    <property type="entry name" value="UBA-like"/>
    <property type="match status" value="1"/>
</dbReference>
<dbReference type="PANTHER" id="PTHR21494">
    <property type="entry name" value="ACTIVATING SIGNAL COINTEGRATOR 1 COMPLEX SUBUNIT 2 ASC-1 COMPLEX SUBUNIT P100"/>
    <property type="match status" value="1"/>
</dbReference>